<organism evidence="3 4">
    <name type="scientific">Chitinophaga niabensis</name>
    <dbReference type="NCBI Taxonomy" id="536979"/>
    <lineage>
        <taxon>Bacteria</taxon>
        <taxon>Pseudomonadati</taxon>
        <taxon>Bacteroidota</taxon>
        <taxon>Chitinophagia</taxon>
        <taxon>Chitinophagales</taxon>
        <taxon>Chitinophagaceae</taxon>
        <taxon>Chitinophaga</taxon>
    </lineage>
</organism>
<gene>
    <name evidence="3" type="ORF">SAMN04488055_5208</name>
</gene>
<dbReference type="SMART" id="SM00421">
    <property type="entry name" value="HTH_LUXR"/>
    <property type="match status" value="1"/>
</dbReference>
<keyword evidence="1" id="KW-0812">Transmembrane</keyword>
<dbReference type="OrthoDB" id="9809670at2"/>
<dbReference type="GO" id="GO:0003677">
    <property type="term" value="F:DNA binding"/>
    <property type="evidence" value="ECO:0007669"/>
    <property type="project" value="InterPro"/>
</dbReference>
<evidence type="ECO:0000313" key="3">
    <source>
        <dbReference type="EMBL" id="SIO52314.1"/>
    </source>
</evidence>
<evidence type="ECO:0000313" key="4">
    <source>
        <dbReference type="Proteomes" id="UP000185003"/>
    </source>
</evidence>
<dbReference type="InterPro" id="IPR011047">
    <property type="entry name" value="Quinoprotein_ADH-like_sf"/>
</dbReference>
<dbReference type="EMBL" id="FSRA01000002">
    <property type="protein sequence ID" value="SIO52314.1"/>
    <property type="molecule type" value="Genomic_DNA"/>
</dbReference>
<dbReference type="InterPro" id="IPR011123">
    <property type="entry name" value="Y_Y_Y"/>
</dbReference>
<dbReference type="AlphaFoldDB" id="A0A1N6K6V0"/>
<proteinExistence type="predicted"/>
<name>A0A1N6K6V0_9BACT</name>
<dbReference type="Pfam" id="PF07494">
    <property type="entry name" value="Reg_prop"/>
    <property type="match status" value="1"/>
</dbReference>
<dbReference type="Gene3D" id="2.60.40.10">
    <property type="entry name" value="Immunoglobulins"/>
    <property type="match status" value="1"/>
</dbReference>
<reference evidence="3 4" key="1">
    <citation type="submission" date="2016-11" db="EMBL/GenBank/DDBJ databases">
        <authorList>
            <person name="Jaros S."/>
            <person name="Januszkiewicz K."/>
            <person name="Wedrychowicz H."/>
        </authorList>
    </citation>
    <scope>NUCLEOTIDE SEQUENCE [LARGE SCALE GENOMIC DNA]</scope>
    <source>
        <strain evidence="3 4">DSM 24787</strain>
    </source>
</reference>
<evidence type="ECO:0000259" key="2">
    <source>
        <dbReference type="SMART" id="SM00421"/>
    </source>
</evidence>
<dbReference type="Pfam" id="PF07495">
    <property type="entry name" value="Y_Y_Y"/>
    <property type="match status" value="1"/>
</dbReference>
<sequence length="989" mass="113465">MQGPSAFHKYTLSYVYSLIKVISTNLNCVKKFISTINILIICFCAQGQNQTALPQIVNYHSYDYKAGVQNWAIEQGANGLLYFGNSEGLLSFDGKFWRRYQLPNQTIVRSVKIAADGKIYVGGQDEIGYFFPDNQGRLEYHSLKNLLPSAEGHFSDIWNIAIYNEQVFFRSRNQIFHLKDGVISVYKPETRWDFLGEANNQLFAQEYNKGLVVYDNGVWKPYCNNPILDETPVTAILEYGKDTLMVSTLKKGVYFLHNNILTPKTTSIDNIFTNDRLYCTVKVNEDWFAFGTNSSGIFIVDRKGKLIQTYSYTEGLQKNNIRSLLLDRNKNLWIGLDDGIDQVAINSAIKYIYPDKKKQVTGYATRVFRDRLYIGTSNGLYSSPLDLSRQDLSLSESNFAEVNNSTGQVWSLEEINDQLLVGHEDGGFTVNGNNATKLYAAAGSWLFKPTSQVFPASHIIVGTYTGLRVIKFDQQTFRDLGRLDGVHESLRFLSFDSNTSTVWASHPNRGIFRIELSPDLGRIVRTKLYDSKSGLPGNNGNYIYRIKNRIVVTALSGIYEFNSSANRFERSATLHPIFKDLDVQYLHEDKDGNIWFITHKKAGVVDFHKPANGKNYSVVYFPELNGIVLGGYESIYSWNDENIFIAANKGIIHVNYKKYSAQISRPDVFLGQVRLSEKDSLLYGGYTKQQATVHLGSKLNSLHFEYSSTMFEQLRNIEFSYQLAGFDQEWSAWSTKSEKDYTNLPPGKYTFYVKARNNLGNESAPVTWTFEVHRAWYNSYWIYGLYVCLLAGIIYLVFRWQQKKHQAEQQHLNYLHQLVLDRNEKEIIKLRNEKLETDINFKNRELLTMTINLVQRGEVLTKIKEIISSLMKKDTSDDSSPAFRNLLKLIREVEKSNEDWDQFAIHFNNVNIDFFNTLKQAYPDLTANDLKLCAYLRMNLSSKEIAQLLNITLKAVEIARYRLRKKLLLLPDTNLADFLTQLPKTSVSA</sequence>
<accession>A0A1N6K6V0</accession>
<keyword evidence="1" id="KW-1133">Transmembrane helix</keyword>
<dbReference type="InterPro" id="IPR013783">
    <property type="entry name" value="Ig-like_fold"/>
</dbReference>
<dbReference type="InterPro" id="IPR000792">
    <property type="entry name" value="Tscrpt_reg_LuxR_C"/>
</dbReference>
<dbReference type="Gene3D" id="2.130.10.10">
    <property type="entry name" value="YVTN repeat-like/Quinoprotein amine dehydrogenase"/>
    <property type="match status" value="2"/>
</dbReference>
<dbReference type="GO" id="GO:0006355">
    <property type="term" value="P:regulation of DNA-templated transcription"/>
    <property type="evidence" value="ECO:0007669"/>
    <property type="project" value="InterPro"/>
</dbReference>
<evidence type="ECO:0000256" key="1">
    <source>
        <dbReference type="SAM" id="Phobius"/>
    </source>
</evidence>
<keyword evidence="4" id="KW-1185">Reference proteome</keyword>
<dbReference type="Proteomes" id="UP000185003">
    <property type="component" value="Unassembled WGS sequence"/>
</dbReference>
<feature type="transmembrane region" description="Helical" evidence="1">
    <location>
        <begin position="780"/>
        <end position="798"/>
    </location>
</feature>
<protein>
    <submittedName>
        <fullName evidence="3">Two component regulator propeller</fullName>
    </submittedName>
</protein>
<feature type="domain" description="HTH luxR-type" evidence="2">
    <location>
        <begin position="922"/>
        <end position="979"/>
    </location>
</feature>
<dbReference type="InterPro" id="IPR016032">
    <property type="entry name" value="Sig_transdc_resp-reg_C-effctor"/>
</dbReference>
<dbReference type="SUPFAM" id="SSF46894">
    <property type="entry name" value="C-terminal effector domain of the bipartite response regulators"/>
    <property type="match status" value="1"/>
</dbReference>
<dbReference type="InterPro" id="IPR011110">
    <property type="entry name" value="Reg_prop"/>
</dbReference>
<dbReference type="SUPFAM" id="SSF63829">
    <property type="entry name" value="Calcium-dependent phosphotriesterase"/>
    <property type="match status" value="1"/>
</dbReference>
<keyword evidence="1" id="KW-0472">Membrane</keyword>
<dbReference type="SUPFAM" id="SSF50998">
    <property type="entry name" value="Quinoprotein alcohol dehydrogenase-like"/>
    <property type="match status" value="1"/>
</dbReference>
<dbReference type="STRING" id="536979.SAMN04488055_5208"/>
<dbReference type="InterPro" id="IPR015943">
    <property type="entry name" value="WD40/YVTN_repeat-like_dom_sf"/>
</dbReference>